<evidence type="ECO:0000313" key="2">
    <source>
        <dbReference type="EMBL" id="CUV03646.1"/>
    </source>
</evidence>
<reference evidence="2" key="1">
    <citation type="submission" date="2015-10" db="EMBL/GenBank/DDBJ databases">
        <authorList>
            <person name="Gilbert D.G."/>
        </authorList>
    </citation>
    <scope>NUCLEOTIDE SEQUENCE</scope>
</reference>
<feature type="domain" description="NodB homology" evidence="1">
    <location>
        <begin position="25"/>
        <end position="248"/>
    </location>
</feature>
<dbReference type="GO" id="GO:0005975">
    <property type="term" value="P:carbohydrate metabolic process"/>
    <property type="evidence" value="ECO:0007669"/>
    <property type="project" value="InterPro"/>
</dbReference>
<dbReference type="Gene3D" id="3.20.20.370">
    <property type="entry name" value="Glycoside hydrolase/deacetylase"/>
    <property type="match status" value="1"/>
</dbReference>
<dbReference type="EMBL" id="FAXA01000449">
    <property type="protein sequence ID" value="CUV03646.1"/>
    <property type="molecule type" value="Genomic_DNA"/>
</dbReference>
<dbReference type="PANTHER" id="PTHR47561:SF1">
    <property type="entry name" value="POLYSACCHARIDE DEACETYLASE FAMILY PROTEIN (AFU_ORTHOLOGUE AFUA_6G05030)"/>
    <property type="match status" value="1"/>
</dbReference>
<proteinExistence type="predicted"/>
<organism evidence="2">
    <name type="scientific">hydrothermal vent metagenome</name>
    <dbReference type="NCBI Taxonomy" id="652676"/>
    <lineage>
        <taxon>unclassified sequences</taxon>
        <taxon>metagenomes</taxon>
        <taxon>ecological metagenomes</taxon>
    </lineage>
</organism>
<dbReference type="InterPro" id="IPR011330">
    <property type="entry name" value="Glyco_hydro/deAcase_b/a-brl"/>
</dbReference>
<dbReference type="GO" id="GO:0016810">
    <property type="term" value="F:hydrolase activity, acting on carbon-nitrogen (but not peptide) bonds"/>
    <property type="evidence" value="ECO:0007669"/>
    <property type="project" value="InterPro"/>
</dbReference>
<dbReference type="PANTHER" id="PTHR47561">
    <property type="entry name" value="POLYSACCHARIDE DEACETYLASE FAMILY PROTEIN (AFU_ORTHOLOGUE AFUA_6G05030)"/>
    <property type="match status" value="1"/>
</dbReference>
<dbReference type="PROSITE" id="PS51677">
    <property type="entry name" value="NODB"/>
    <property type="match status" value="1"/>
</dbReference>
<dbReference type="AlphaFoldDB" id="A0A160VBI7"/>
<dbReference type="InterPro" id="IPR002509">
    <property type="entry name" value="NODB_dom"/>
</dbReference>
<evidence type="ECO:0000259" key="1">
    <source>
        <dbReference type="PROSITE" id="PS51677"/>
    </source>
</evidence>
<gene>
    <name evidence="2" type="ORF">MGWOODY_Clf998</name>
</gene>
<dbReference type="CDD" id="cd10938">
    <property type="entry name" value="CE4_HpPgdA_like"/>
    <property type="match status" value="1"/>
</dbReference>
<dbReference type="SUPFAM" id="SSF88713">
    <property type="entry name" value="Glycoside hydrolase/deacetylase"/>
    <property type="match status" value="1"/>
</dbReference>
<name>A0A160VBI7_9ZZZZ</name>
<protein>
    <submittedName>
        <fullName evidence="2">FIG004655: Polysaccharide deacetylase</fullName>
    </submittedName>
</protein>
<dbReference type="InterPro" id="IPR037950">
    <property type="entry name" value="PgdA-like"/>
</dbReference>
<accession>A0A160VBI7</accession>
<sequence>MVMLGFDVDGVSSWLNRDPSYKNHPSLMSMAEYGPSVATPRILDMLDAHSIPASFYVPGFVAETHEDLVSEIFKRGFEIAHHGYMHEPPSTLTREQEKDVIESGIRILSGITGEKPLGYRSPSWELSEHSLELLTDHGFLYDSSLMGDDAPYIVDSEANGKTIVELPIHWLLDDAPNFVYAPVANRLGPMRNPNEVYGTWAAEFEGLYRYGRAFTLTMHPQYIGRPGRLLMLERLIEHIKSFPNVEFMRAIDVAKMWA</sequence>
<dbReference type="Pfam" id="PF01522">
    <property type="entry name" value="Polysacc_deac_1"/>
    <property type="match status" value="1"/>
</dbReference>